<keyword evidence="18" id="KW-1185">Reference proteome</keyword>
<gene>
    <name evidence="17" type="ORF">E3N88_06073</name>
</gene>
<dbReference type="InterPro" id="IPR036005">
    <property type="entry name" value="Creatinase/aminopeptidase-like"/>
</dbReference>
<dbReference type="Pfam" id="PF05195">
    <property type="entry name" value="AMP_N"/>
    <property type="match status" value="1"/>
</dbReference>
<comment type="cofactor">
    <cofactor evidence="1">
        <name>Mn(2+)</name>
        <dbReference type="ChEBI" id="CHEBI:29035"/>
    </cofactor>
</comment>
<dbReference type="PANTHER" id="PTHR48480:SF2">
    <property type="entry name" value="PEPTIDASE D"/>
    <property type="match status" value="1"/>
</dbReference>
<evidence type="ECO:0000256" key="7">
    <source>
        <dbReference type="ARBA" id="ARBA00023049"/>
    </source>
</evidence>
<evidence type="ECO:0000313" key="18">
    <source>
        <dbReference type="Proteomes" id="UP000326396"/>
    </source>
</evidence>
<dbReference type="FunFam" id="3.90.230.10:FF:000002">
    <property type="entry name" value="Xaa-Pro aminopeptidase 3"/>
    <property type="match status" value="1"/>
</dbReference>
<dbReference type="PANTHER" id="PTHR48480">
    <property type="match status" value="1"/>
</dbReference>
<evidence type="ECO:0000256" key="8">
    <source>
        <dbReference type="ARBA" id="ARBA00023211"/>
    </source>
</evidence>
<dbReference type="CDD" id="cd01087">
    <property type="entry name" value="Prolidase"/>
    <property type="match status" value="1"/>
</dbReference>
<comment type="subunit">
    <text evidence="2">Homodimer.</text>
</comment>
<keyword evidence="5" id="KW-0378">Hydrolase</keyword>
<dbReference type="InterPro" id="IPR052433">
    <property type="entry name" value="X-Pro_dipept-like"/>
</dbReference>
<evidence type="ECO:0000256" key="11">
    <source>
        <dbReference type="ARBA" id="ARBA00044141"/>
    </source>
</evidence>
<dbReference type="Pfam" id="PF00557">
    <property type="entry name" value="Peptidase_M24"/>
    <property type="match status" value="1"/>
</dbReference>
<dbReference type="SUPFAM" id="SSF53092">
    <property type="entry name" value="Creatinase/prolidase N-terminal domain"/>
    <property type="match status" value="1"/>
</dbReference>
<dbReference type="GO" id="GO:0030145">
    <property type="term" value="F:manganese ion binding"/>
    <property type="evidence" value="ECO:0007669"/>
    <property type="project" value="InterPro"/>
</dbReference>
<dbReference type="EMBL" id="SZYD01000003">
    <property type="protein sequence ID" value="KAD6795177.1"/>
    <property type="molecule type" value="Genomic_DNA"/>
</dbReference>
<keyword evidence="8" id="KW-0464">Manganese</keyword>
<keyword evidence="4" id="KW-0479">Metal-binding</keyword>
<evidence type="ECO:0000313" key="17">
    <source>
        <dbReference type="EMBL" id="KAD6795177.1"/>
    </source>
</evidence>
<keyword evidence="3" id="KW-0645">Protease</keyword>
<evidence type="ECO:0000256" key="13">
    <source>
        <dbReference type="ARBA" id="ARBA00044284"/>
    </source>
</evidence>
<dbReference type="SUPFAM" id="SSF55920">
    <property type="entry name" value="Creatinase/aminopeptidase"/>
    <property type="match status" value="1"/>
</dbReference>
<evidence type="ECO:0000256" key="15">
    <source>
        <dbReference type="ARBA" id="ARBA00048994"/>
    </source>
</evidence>
<protein>
    <recommendedName>
        <fullName evidence="11">Xaa-Pro dipeptidase</fullName>
        <ecNumber evidence="10">3.4.13.9</ecNumber>
    </recommendedName>
    <alternativeName>
        <fullName evidence="14">Imidodipeptidase</fullName>
    </alternativeName>
    <alternativeName>
        <fullName evidence="12">Peptidase D</fullName>
    </alternativeName>
    <alternativeName>
        <fullName evidence="13">Proline dipeptidase</fullName>
    </alternativeName>
</protein>
<evidence type="ECO:0000256" key="6">
    <source>
        <dbReference type="ARBA" id="ARBA00022997"/>
    </source>
</evidence>
<evidence type="ECO:0000256" key="12">
    <source>
        <dbReference type="ARBA" id="ARBA00044252"/>
    </source>
</evidence>
<dbReference type="EC" id="3.4.13.9" evidence="10"/>
<evidence type="ECO:0000256" key="9">
    <source>
        <dbReference type="ARBA" id="ARBA00043990"/>
    </source>
</evidence>
<dbReference type="InterPro" id="IPR029149">
    <property type="entry name" value="Creatin/AminoP/Spt16_N"/>
</dbReference>
<dbReference type="SMART" id="SM01011">
    <property type="entry name" value="AMP_N"/>
    <property type="match status" value="1"/>
</dbReference>
<dbReference type="GO" id="GO:0006508">
    <property type="term" value="P:proteolysis"/>
    <property type="evidence" value="ECO:0007669"/>
    <property type="project" value="UniProtKB-KW"/>
</dbReference>
<comment type="catalytic activity">
    <reaction evidence="15">
        <text>Xaa-L-Pro dipeptide + H2O = an L-alpha-amino acid + L-proline</text>
        <dbReference type="Rhea" id="RHEA:76407"/>
        <dbReference type="ChEBI" id="CHEBI:15377"/>
        <dbReference type="ChEBI" id="CHEBI:59869"/>
        <dbReference type="ChEBI" id="CHEBI:60039"/>
        <dbReference type="ChEBI" id="CHEBI:195196"/>
        <dbReference type="EC" id="3.4.13.9"/>
    </reaction>
</comment>
<organism evidence="17 18">
    <name type="scientific">Mikania micrantha</name>
    <name type="common">bitter vine</name>
    <dbReference type="NCBI Taxonomy" id="192012"/>
    <lineage>
        <taxon>Eukaryota</taxon>
        <taxon>Viridiplantae</taxon>
        <taxon>Streptophyta</taxon>
        <taxon>Embryophyta</taxon>
        <taxon>Tracheophyta</taxon>
        <taxon>Spermatophyta</taxon>
        <taxon>Magnoliopsida</taxon>
        <taxon>eudicotyledons</taxon>
        <taxon>Gunneridae</taxon>
        <taxon>Pentapetalae</taxon>
        <taxon>asterids</taxon>
        <taxon>campanulids</taxon>
        <taxon>Asterales</taxon>
        <taxon>Asteraceae</taxon>
        <taxon>Asteroideae</taxon>
        <taxon>Heliantheae alliance</taxon>
        <taxon>Eupatorieae</taxon>
        <taxon>Mikania</taxon>
    </lineage>
</organism>
<dbReference type="OrthoDB" id="10261878at2759"/>
<evidence type="ECO:0000256" key="5">
    <source>
        <dbReference type="ARBA" id="ARBA00022801"/>
    </source>
</evidence>
<evidence type="ECO:0000256" key="10">
    <source>
        <dbReference type="ARBA" id="ARBA00044051"/>
    </source>
</evidence>
<name>A0A5N6PPT7_9ASTR</name>
<proteinExistence type="inferred from homology"/>
<dbReference type="Gene3D" id="3.90.230.10">
    <property type="entry name" value="Creatinase/methionine aminopeptidase superfamily"/>
    <property type="match status" value="1"/>
</dbReference>
<evidence type="ECO:0000256" key="3">
    <source>
        <dbReference type="ARBA" id="ARBA00022670"/>
    </source>
</evidence>
<dbReference type="GO" id="GO:0070006">
    <property type="term" value="F:metalloaminopeptidase activity"/>
    <property type="evidence" value="ECO:0007669"/>
    <property type="project" value="InterPro"/>
</dbReference>
<comment type="caution">
    <text evidence="17">The sequence shown here is derived from an EMBL/GenBank/DDBJ whole genome shotgun (WGS) entry which is preliminary data.</text>
</comment>
<reference evidence="17 18" key="1">
    <citation type="submission" date="2019-05" db="EMBL/GenBank/DDBJ databases">
        <title>Mikania micrantha, genome provides insights into the molecular mechanism of rapid growth.</title>
        <authorList>
            <person name="Liu B."/>
        </authorList>
    </citation>
    <scope>NUCLEOTIDE SEQUENCE [LARGE SCALE GENOMIC DNA]</scope>
    <source>
        <strain evidence="17">NLD-2019</strain>
        <tissue evidence="17">Leaf</tissue>
    </source>
</reference>
<dbReference type="AlphaFoldDB" id="A0A5N6PPT7"/>
<keyword evidence="7" id="KW-0482">Metalloprotease</keyword>
<evidence type="ECO:0000256" key="2">
    <source>
        <dbReference type="ARBA" id="ARBA00011738"/>
    </source>
</evidence>
<evidence type="ECO:0000256" key="4">
    <source>
        <dbReference type="ARBA" id="ARBA00022723"/>
    </source>
</evidence>
<keyword evidence="6" id="KW-0224">Dipeptidase</keyword>
<dbReference type="Gene3D" id="3.40.350.10">
    <property type="entry name" value="Creatinase/prolidase N-terminal domain"/>
    <property type="match status" value="1"/>
</dbReference>
<dbReference type="GO" id="GO:0102009">
    <property type="term" value="F:proline dipeptidase activity"/>
    <property type="evidence" value="ECO:0007669"/>
    <property type="project" value="UniProtKB-EC"/>
</dbReference>
<dbReference type="InterPro" id="IPR007865">
    <property type="entry name" value="Aminopep_P_N"/>
</dbReference>
<comment type="similarity">
    <text evidence="9">Belongs to the peptidase M24B family. Eukaryotic-type prolidase subfamily.</text>
</comment>
<feature type="domain" description="Aminopeptidase P N-terminal" evidence="16">
    <location>
        <begin position="21"/>
        <end position="165"/>
    </location>
</feature>
<evidence type="ECO:0000259" key="16">
    <source>
        <dbReference type="SMART" id="SM01011"/>
    </source>
</evidence>
<evidence type="ECO:0000256" key="1">
    <source>
        <dbReference type="ARBA" id="ARBA00001936"/>
    </source>
</evidence>
<evidence type="ECO:0000256" key="14">
    <source>
        <dbReference type="ARBA" id="ARBA00044351"/>
    </source>
</evidence>
<accession>A0A5N6PPT7</accession>
<dbReference type="InterPro" id="IPR000994">
    <property type="entry name" value="Pept_M24"/>
</dbReference>
<dbReference type="Proteomes" id="UP000326396">
    <property type="component" value="Linkage Group LG11"/>
</dbReference>
<sequence>MASIAMDSSSSSSSLYPPPAVPMKLYIENREKLLKHLRQNLYSSSRSLHGFVLLQGGEEQTRYCTDHEDIFRQESYFAYLFGVREPGFYGAIDVDTGKSILFAPRLPAEYAVWMGEIKSLSYFEETYMVSKAYYTDEITQALNNQYQGSGKPLLFLLHGLNTDSKNFSKPAEFKGIEDFETDLKTLHPILTECRVLKTKLELAVIQYANDISSEAHVEVMRKIKPGMKEYQLESIFLHHTYFYGSCRHCSYTCICATGDNSSVLHYGHAAAPNDRTLQDGDMALLDMGAEFFFYGSDITCSFPVNGKFTSNQRLVYNAVLDAHDAVISSMKPGVNWVDMHKLAEKIILQMLKKGSLLVGDVDEMMVERLGSVFMPHGLGHLMGLDTHDPGGYLQGAERPKEPGLRSLRTSRDLLDGMVITVEPGCYFIDALLVPAMESPKTSKFFNCEVIAKFRGFGGVRIESDLYVTGDGCVNMTKVPRKIEDVEAVMGGAPWPIKKSIDENYENGGTMVCSLMVYGCVDNSGIPSHKVGCSNPGISRLDLA</sequence>